<evidence type="ECO:0000313" key="3">
    <source>
        <dbReference type="EMBL" id="SEF18841.1"/>
    </source>
</evidence>
<dbReference type="SUPFAM" id="SSF56317">
    <property type="entry name" value="Carbon-nitrogen hydrolase"/>
    <property type="match status" value="1"/>
</dbReference>
<dbReference type="STRING" id="561176.SAMN04488561_6912"/>
<name>A0A1H5Q067_9ACTN</name>
<dbReference type="PANTHER" id="PTHR43674:SF2">
    <property type="entry name" value="BETA-UREIDOPROPIONASE"/>
    <property type="match status" value="1"/>
</dbReference>
<evidence type="ECO:0000259" key="2">
    <source>
        <dbReference type="PROSITE" id="PS50263"/>
    </source>
</evidence>
<accession>A0A1H5Q067</accession>
<dbReference type="EMBL" id="FNUC01000004">
    <property type="protein sequence ID" value="SEF18841.1"/>
    <property type="molecule type" value="Genomic_DNA"/>
</dbReference>
<proteinExistence type="predicted"/>
<keyword evidence="4" id="KW-1185">Reference proteome</keyword>
<dbReference type="PROSITE" id="PS50263">
    <property type="entry name" value="CN_HYDROLASE"/>
    <property type="match status" value="1"/>
</dbReference>
<dbReference type="InterPro" id="IPR050345">
    <property type="entry name" value="Aliph_Amidase/BUP"/>
</dbReference>
<gene>
    <name evidence="3" type="ORF">SAMN04488561_6912</name>
</gene>
<dbReference type="CDD" id="cd07197">
    <property type="entry name" value="nitrilase"/>
    <property type="match status" value="1"/>
</dbReference>
<dbReference type="Proteomes" id="UP000181980">
    <property type="component" value="Unassembled WGS sequence"/>
</dbReference>
<dbReference type="InterPro" id="IPR036526">
    <property type="entry name" value="C-N_Hydrolase_sf"/>
</dbReference>
<evidence type="ECO:0000256" key="1">
    <source>
        <dbReference type="ARBA" id="ARBA00022801"/>
    </source>
</evidence>
<sequence length="314" mass="34939">MVNRVTVAAVSAFAQPWDEQVKPADVVDRMIALWGERLETVVHQRPDLLVLPEYCDRPYVATYPRELLEEYYAIRGDRIRDFFAEKAAEFGINIAYSASRDTPAGRFNSTQFLGRDGAVVGVYDKCFITDGERSVMGVTPGAGARTVQLDFGSVAGAICFDLNFEELLADVARLHPDLVVFSSAFHGGYLQSHWAYTARAHFVGAIYPPSKSAVLNPFGEVVSTSTNYRHETLAEINLDSALIHIDFNGVKFNAIRREYGRDVRIHDPGSIGAVMISSERDGLSIDDVIDRFELVRLDDYFTRVRTFRSAAAPA</sequence>
<dbReference type="PANTHER" id="PTHR43674">
    <property type="entry name" value="NITRILASE C965.09-RELATED"/>
    <property type="match status" value="1"/>
</dbReference>
<evidence type="ECO:0000313" key="4">
    <source>
        <dbReference type="Proteomes" id="UP000181980"/>
    </source>
</evidence>
<dbReference type="OrthoDB" id="9811121at2"/>
<protein>
    <submittedName>
        <fullName evidence="3">Predicted amidohydrolase</fullName>
    </submittedName>
</protein>
<keyword evidence="1 3" id="KW-0378">Hydrolase</keyword>
<reference evidence="4" key="1">
    <citation type="submission" date="2016-10" db="EMBL/GenBank/DDBJ databases">
        <authorList>
            <person name="Varghese N."/>
            <person name="Submissions S."/>
        </authorList>
    </citation>
    <scope>NUCLEOTIDE SEQUENCE [LARGE SCALE GENOMIC DNA]</scope>
    <source>
        <strain evidence="4">DSM 45237</strain>
    </source>
</reference>
<dbReference type="Pfam" id="PF00795">
    <property type="entry name" value="CN_hydrolase"/>
    <property type="match status" value="1"/>
</dbReference>
<dbReference type="InterPro" id="IPR003010">
    <property type="entry name" value="C-N_Hydrolase"/>
</dbReference>
<feature type="domain" description="CN hydrolase" evidence="2">
    <location>
        <begin position="5"/>
        <end position="282"/>
    </location>
</feature>
<dbReference type="GO" id="GO:0016811">
    <property type="term" value="F:hydrolase activity, acting on carbon-nitrogen (but not peptide) bonds, in linear amides"/>
    <property type="evidence" value="ECO:0007669"/>
    <property type="project" value="TreeGrafter"/>
</dbReference>
<dbReference type="Gene3D" id="3.60.110.10">
    <property type="entry name" value="Carbon-nitrogen hydrolase"/>
    <property type="match status" value="1"/>
</dbReference>
<organism evidence="3 4">
    <name type="scientific">Jiangella alba</name>
    <dbReference type="NCBI Taxonomy" id="561176"/>
    <lineage>
        <taxon>Bacteria</taxon>
        <taxon>Bacillati</taxon>
        <taxon>Actinomycetota</taxon>
        <taxon>Actinomycetes</taxon>
        <taxon>Jiangellales</taxon>
        <taxon>Jiangellaceae</taxon>
        <taxon>Jiangella</taxon>
    </lineage>
</organism>
<dbReference type="RefSeq" id="WP_069111399.1">
    <property type="nucleotide sequence ID" value="NZ_FNUC01000004.1"/>
</dbReference>
<dbReference type="AlphaFoldDB" id="A0A1H5Q067"/>